<protein>
    <submittedName>
        <fullName evidence="2">Uncharacterized protein</fullName>
    </submittedName>
</protein>
<evidence type="ECO:0000313" key="1">
    <source>
        <dbReference type="EMBL" id="CPT60555.1"/>
    </source>
</evidence>
<dbReference type="RefSeq" id="WP_005102186.1">
    <property type="nucleotide sequence ID" value="NZ_CP014951.1"/>
</dbReference>
<reference evidence="1 3" key="2">
    <citation type="submission" date="2015-03" db="EMBL/GenBank/DDBJ databases">
        <authorList>
            <consortium name="Pathogen Informatics"/>
            <person name="Murphy D."/>
        </authorList>
    </citation>
    <scope>NUCLEOTIDE SEQUENCE [LARGE SCALE GENOMIC DNA]</scope>
    <source>
        <strain evidence="1 3">PAP036</strain>
    </source>
</reference>
<evidence type="ECO:0000313" key="3">
    <source>
        <dbReference type="Proteomes" id="UP000038487"/>
    </source>
</evidence>
<dbReference type="EMBL" id="CSWP01000012">
    <property type="protein sequence ID" value="CPV70767.1"/>
    <property type="molecule type" value="Genomic_DNA"/>
</dbReference>
<accession>A0A0U1BHA0</accession>
<name>A0A0U1BHA0_9MYCO</name>
<organism evidence="2 4">
    <name type="scientific">Mycobacteroides abscessus</name>
    <dbReference type="NCBI Taxonomy" id="36809"/>
    <lineage>
        <taxon>Bacteria</taxon>
        <taxon>Bacillati</taxon>
        <taxon>Actinomycetota</taxon>
        <taxon>Actinomycetes</taxon>
        <taxon>Mycobacteriales</taxon>
        <taxon>Mycobacteriaceae</taxon>
        <taxon>Mycobacteroides</taxon>
    </lineage>
</organism>
<evidence type="ECO:0000313" key="2">
    <source>
        <dbReference type="EMBL" id="CPV70767.1"/>
    </source>
</evidence>
<dbReference type="EMBL" id="CSUW01000012">
    <property type="protein sequence ID" value="CPT60555.1"/>
    <property type="molecule type" value="Genomic_DNA"/>
</dbReference>
<dbReference type="Proteomes" id="UP000045782">
    <property type="component" value="Unassembled WGS sequence"/>
</dbReference>
<reference evidence="2 4" key="1">
    <citation type="submission" date="2015-03" db="EMBL/GenBank/DDBJ databases">
        <authorList>
            <person name="Murphy D."/>
        </authorList>
    </citation>
    <scope>NUCLEOTIDE SEQUENCE [LARGE SCALE GENOMIC DNA]</scope>
    <source>
        <strain evidence="2 4">PAP088</strain>
    </source>
</reference>
<dbReference type="Proteomes" id="UP000038487">
    <property type="component" value="Unassembled WGS sequence"/>
</dbReference>
<proteinExistence type="predicted"/>
<dbReference type="AlphaFoldDB" id="A0A0U1BHA0"/>
<evidence type="ECO:0000313" key="4">
    <source>
        <dbReference type="Proteomes" id="UP000045782"/>
    </source>
</evidence>
<gene>
    <name evidence="1" type="ORF">ERS075527_04564</name>
    <name evidence="2" type="ORF">ERS075579_04897</name>
</gene>
<sequence length="85" mass="9406">MANATHTVRTITEHRFTVPCESPHGGNWQDFDVARAMAENVAREQGINTGTDGWSRLRCEDDQLVIVLTIEGPDELPPAHRPGNV</sequence>